<feature type="chain" id="PRO_5045919851" evidence="1">
    <location>
        <begin position="19"/>
        <end position="111"/>
    </location>
</feature>
<evidence type="ECO:0000313" key="2">
    <source>
        <dbReference type="EMBL" id="MDQ0515442.1"/>
    </source>
</evidence>
<feature type="signal peptide" evidence="1">
    <location>
        <begin position="1"/>
        <end position="18"/>
    </location>
</feature>
<evidence type="ECO:0000256" key="1">
    <source>
        <dbReference type="SAM" id="SignalP"/>
    </source>
</evidence>
<gene>
    <name evidence="2" type="ORF">QO015_001055</name>
</gene>
<evidence type="ECO:0000313" key="3">
    <source>
        <dbReference type="Proteomes" id="UP001223743"/>
    </source>
</evidence>
<organism evidence="2 3">
    <name type="scientific">Kaistia geumhonensis</name>
    <dbReference type="NCBI Taxonomy" id="410839"/>
    <lineage>
        <taxon>Bacteria</taxon>
        <taxon>Pseudomonadati</taxon>
        <taxon>Pseudomonadota</taxon>
        <taxon>Alphaproteobacteria</taxon>
        <taxon>Hyphomicrobiales</taxon>
        <taxon>Kaistiaceae</taxon>
        <taxon>Kaistia</taxon>
    </lineage>
</organism>
<dbReference type="PROSITE" id="PS51257">
    <property type="entry name" value="PROKAR_LIPOPROTEIN"/>
    <property type="match status" value="1"/>
</dbReference>
<reference evidence="2 3" key="1">
    <citation type="submission" date="2023-07" db="EMBL/GenBank/DDBJ databases">
        <title>Genomic Encyclopedia of Type Strains, Phase IV (KMG-IV): sequencing the most valuable type-strain genomes for metagenomic binning, comparative biology and taxonomic classification.</title>
        <authorList>
            <person name="Goeker M."/>
        </authorList>
    </citation>
    <scope>NUCLEOTIDE SEQUENCE [LARGE SCALE GENOMIC DNA]</scope>
    <source>
        <strain evidence="2 3">B1-1</strain>
    </source>
</reference>
<accession>A0ABU0M3B4</accession>
<proteinExistence type="predicted"/>
<protein>
    <submittedName>
        <fullName evidence="2">ABC-type uncharacterized transport system auxiliary subunit</fullName>
    </submittedName>
</protein>
<dbReference type="RefSeq" id="WP_266281015.1">
    <property type="nucleotide sequence ID" value="NZ_JAPKNF010000001.1"/>
</dbReference>
<dbReference type="Proteomes" id="UP001223743">
    <property type="component" value="Unassembled WGS sequence"/>
</dbReference>
<dbReference type="EMBL" id="JAUSWJ010000001">
    <property type="protein sequence ID" value="MDQ0515442.1"/>
    <property type="molecule type" value="Genomic_DNA"/>
</dbReference>
<sequence length="111" mass="11236">MKHAYPAILALLAASVLAGCQSTAPTQVSVPPAASANEPLAWVRKDGQSGRANPALADQFATDRAACVLPPGDNAALRAAEACMSARGYVLVPAAQAAATAAQFRKQAGYS</sequence>
<name>A0ABU0M3B4_9HYPH</name>
<comment type="caution">
    <text evidence="2">The sequence shown here is derived from an EMBL/GenBank/DDBJ whole genome shotgun (WGS) entry which is preliminary data.</text>
</comment>
<keyword evidence="3" id="KW-1185">Reference proteome</keyword>
<keyword evidence="1" id="KW-0732">Signal</keyword>